<evidence type="ECO:0000256" key="8">
    <source>
        <dbReference type="ARBA" id="ARBA00023027"/>
    </source>
</evidence>
<comment type="cofactor">
    <cofactor evidence="2">
        <name>Zn(2+)</name>
        <dbReference type="ChEBI" id="CHEBI:29105"/>
    </cofactor>
</comment>
<sequence>MTVSYIPAVRAPRPPDPDDLAVFVVGTDVMTDADGLPRLGAVPDGVEPIHLGSVDGRPAWLVDLTGAAGDRPDPEHMTVRPWAWFTAHPDPAVTQLAARALQVANFRRGRVFCGACGTRMVDAAALPARTCPSCGRFEWPAPIAVALVAVWRTGADGRRELLLARHSYAHRDFWALVGGYLDPAESLEDTARREVAEEVGLDVDQVTYVGSEGWGARAPGVLLTVFTARCADPQAAPVVQEQEIAEARFFPVDELPAELPPTSIARRVIDSMRSDVTG</sequence>
<dbReference type="PROSITE" id="PS00893">
    <property type="entry name" value="NUDIX_BOX"/>
    <property type="match status" value="1"/>
</dbReference>
<dbReference type="EC" id="3.6.1.22" evidence="4"/>
<keyword evidence="6 10" id="KW-0378">Hydrolase</keyword>
<evidence type="ECO:0000256" key="5">
    <source>
        <dbReference type="ARBA" id="ARBA00022723"/>
    </source>
</evidence>
<dbReference type="InterPro" id="IPR000086">
    <property type="entry name" value="NUDIX_hydrolase_dom"/>
</dbReference>
<evidence type="ECO:0000256" key="9">
    <source>
        <dbReference type="ARBA" id="ARBA00023679"/>
    </source>
</evidence>
<protein>
    <recommendedName>
        <fullName evidence="4">NAD(+) diphosphatase</fullName>
        <ecNumber evidence="4">3.6.1.22</ecNumber>
    </recommendedName>
</protein>
<proteinExistence type="inferred from homology"/>
<reference evidence="12 13" key="1">
    <citation type="journal article" date="2019" name="Int. J. Syst. Evol. Microbiol.">
        <title>The Global Catalogue of Microorganisms (GCM) 10K type strain sequencing project: providing services to taxonomists for standard genome sequencing and annotation.</title>
        <authorList>
            <consortium name="The Broad Institute Genomics Platform"/>
            <consortium name="The Broad Institute Genome Sequencing Center for Infectious Disease"/>
            <person name="Wu L."/>
            <person name="Ma J."/>
        </authorList>
    </citation>
    <scope>NUCLEOTIDE SEQUENCE [LARGE SCALE GENOMIC DNA]</scope>
    <source>
        <strain evidence="12 13">JCM 13250</strain>
    </source>
</reference>
<dbReference type="Gene3D" id="3.90.79.10">
    <property type="entry name" value="Nucleoside Triphosphate Pyrophosphohydrolase"/>
    <property type="match status" value="1"/>
</dbReference>
<dbReference type="InterPro" id="IPR049734">
    <property type="entry name" value="NudC-like_C"/>
</dbReference>
<dbReference type="PANTHER" id="PTHR42904">
    <property type="entry name" value="NUDIX HYDROLASE, NUDC SUBFAMILY"/>
    <property type="match status" value="1"/>
</dbReference>
<dbReference type="CDD" id="cd03429">
    <property type="entry name" value="NUDIX_NADH_pyrophosphatase_Nudt13"/>
    <property type="match status" value="1"/>
</dbReference>
<comment type="similarity">
    <text evidence="3">Belongs to the Nudix hydrolase family. NudC subfamily.</text>
</comment>
<dbReference type="SUPFAM" id="SSF55811">
    <property type="entry name" value="Nudix"/>
    <property type="match status" value="1"/>
</dbReference>
<dbReference type="InterPro" id="IPR020476">
    <property type="entry name" value="Nudix_hydrolase"/>
</dbReference>
<dbReference type="InterPro" id="IPR050241">
    <property type="entry name" value="NAD-cap_RNA_hydrolase_NudC"/>
</dbReference>
<name>A0ABN2LN54_9ACTN</name>
<evidence type="ECO:0000256" key="10">
    <source>
        <dbReference type="RuleBase" id="RU003476"/>
    </source>
</evidence>
<dbReference type="PRINTS" id="PR00502">
    <property type="entry name" value="NUDIXFAMILY"/>
</dbReference>
<evidence type="ECO:0000256" key="4">
    <source>
        <dbReference type="ARBA" id="ARBA00012381"/>
    </source>
</evidence>
<dbReference type="PROSITE" id="PS51462">
    <property type="entry name" value="NUDIX"/>
    <property type="match status" value="1"/>
</dbReference>
<dbReference type="RefSeq" id="WP_344127780.1">
    <property type="nucleotide sequence ID" value="NZ_BAAALT010000036.1"/>
</dbReference>
<evidence type="ECO:0000256" key="3">
    <source>
        <dbReference type="ARBA" id="ARBA00009595"/>
    </source>
</evidence>
<evidence type="ECO:0000256" key="6">
    <source>
        <dbReference type="ARBA" id="ARBA00022801"/>
    </source>
</evidence>
<evidence type="ECO:0000313" key="13">
    <source>
        <dbReference type="Proteomes" id="UP001500218"/>
    </source>
</evidence>
<keyword evidence="5" id="KW-0479">Metal-binding</keyword>
<evidence type="ECO:0000256" key="7">
    <source>
        <dbReference type="ARBA" id="ARBA00022842"/>
    </source>
</evidence>
<comment type="cofactor">
    <cofactor evidence="1">
        <name>Mg(2+)</name>
        <dbReference type="ChEBI" id="CHEBI:18420"/>
    </cofactor>
</comment>
<keyword evidence="13" id="KW-1185">Reference proteome</keyword>
<organism evidence="12 13">
    <name type="scientific">Luedemannella flava</name>
    <dbReference type="NCBI Taxonomy" id="349316"/>
    <lineage>
        <taxon>Bacteria</taxon>
        <taxon>Bacillati</taxon>
        <taxon>Actinomycetota</taxon>
        <taxon>Actinomycetes</taxon>
        <taxon>Micromonosporales</taxon>
        <taxon>Micromonosporaceae</taxon>
        <taxon>Luedemannella</taxon>
    </lineage>
</organism>
<evidence type="ECO:0000313" key="12">
    <source>
        <dbReference type="EMBL" id="GAA1794507.1"/>
    </source>
</evidence>
<comment type="catalytic activity">
    <reaction evidence="9">
        <text>a 5'-end NAD(+)-phospho-ribonucleoside in mRNA + H2O = a 5'-end phospho-adenosine-phospho-ribonucleoside in mRNA + beta-nicotinamide D-ribonucleotide + 2 H(+)</text>
        <dbReference type="Rhea" id="RHEA:60876"/>
        <dbReference type="Rhea" id="RHEA-COMP:15698"/>
        <dbReference type="Rhea" id="RHEA-COMP:15719"/>
        <dbReference type="ChEBI" id="CHEBI:14649"/>
        <dbReference type="ChEBI" id="CHEBI:15377"/>
        <dbReference type="ChEBI" id="CHEBI:15378"/>
        <dbReference type="ChEBI" id="CHEBI:144029"/>
        <dbReference type="ChEBI" id="CHEBI:144051"/>
    </reaction>
    <physiologicalReaction direction="left-to-right" evidence="9">
        <dbReference type="Rhea" id="RHEA:60877"/>
    </physiologicalReaction>
</comment>
<dbReference type="Gene3D" id="3.90.79.20">
    <property type="match status" value="1"/>
</dbReference>
<comment type="caution">
    <text evidence="12">The sequence shown here is derived from an EMBL/GenBank/DDBJ whole genome shotgun (WGS) entry which is preliminary data.</text>
</comment>
<dbReference type="Proteomes" id="UP001500218">
    <property type="component" value="Unassembled WGS sequence"/>
</dbReference>
<evidence type="ECO:0000259" key="11">
    <source>
        <dbReference type="PROSITE" id="PS51462"/>
    </source>
</evidence>
<keyword evidence="7" id="KW-0460">Magnesium</keyword>
<evidence type="ECO:0000256" key="2">
    <source>
        <dbReference type="ARBA" id="ARBA00001947"/>
    </source>
</evidence>
<dbReference type="Pfam" id="PF00293">
    <property type="entry name" value="NUDIX"/>
    <property type="match status" value="1"/>
</dbReference>
<dbReference type="InterPro" id="IPR015797">
    <property type="entry name" value="NUDIX_hydrolase-like_dom_sf"/>
</dbReference>
<feature type="domain" description="Nudix hydrolase" evidence="11">
    <location>
        <begin position="141"/>
        <end position="273"/>
    </location>
</feature>
<gene>
    <name evidence="12" type="primary">nudC_2</name>
    <name evidence="12" type="ORF">GCM10009682_15340</name>
</gene>
<dbReference type="PANTHER" id="PTHR42904:SF6">
    <property type="entry name" value="NAD-CAPPED RNA HYDROLASE NUDT12"/>
    <property type="match status" value="1"/>
</dbReference>
<accession>A0ABN2LN54</accession>
<evidence type="ECO:0000256" key="1">
    <source>
        <dbReference type="ARBA" id="ARBA00001946"/>
    </source>
</evidence>
<dbReference type="EMBL" id="BAAALT010000036">
    <property type="protein sequence ID" value="GAA1794507.1"/>
    <property type="molecule type" value="Genomic_DNA"/>
</dbReference>
<keyword evidence="8" id="KW-0520">NAD</keyword>
<dbReference type="InterPro" id="IPR020084">
    <property type="entry name" value="NUDIX_hydrolase_CS"/>
</dbReference>